<evidence type="ECO:0000256" key="3">
    <source>
        <dbReference type="ARBA" id="ARBA00016337"/>
    </source>
</evidence>
<dbReference type="SUPFAM" id="SSF143631">
    <property type="entry name" value="ApbE-like"/>
    <property type="match status" value="1"/>
</dbReference>
<dbReference type="Pfam" id="PF02424">
    <property type="entry name" value="ApbE"/>
    <property type="match status" value="2"/>
</dbReference>
<protein>
    <recommendedName>
        <fullName evidence="3">FAD:protein FMN transferase</fullName>
        <ecNumber evidence="2">2.7.1.180</ecNumber>
    </recommendedName>
    <alternativeName>
        <fullName evidence="9">Flavin transferase</fullName>
    </alternativeName>
</protein>
<keyword evidence="12" id="KW-1185">Reference proteome</keyword>
<dbReference type="EC" id="2.7.1.180" evidence="2"/>
<dbReference type="Gene3D" id="3.10.520.10">
    <property type="entry name" value="ApbE-like domains"/>
    <property type="match status" value="1"/>
</dbReference>
<evidence type="ECO:0000256" key="6">
    <source>
        <dbReference type="ARBA" id="ARBA00022723"/>
    </source>
</evidence>
<dbReference type="PANTHER" id="PTHR30040:SF2">
    <property type="entry name" value="FAD:PROTEIN FMN TRANSFERASE"/>
    <property type="match status" value="1"/>
</dbReference>
<evidence type="ECO:0000256" key="8">
    <source>
        <dbReference type="ARBA" id="ARBA00022842"/>
    </source>
</evidence>
<dbReference type="STRING" id="356829.BITS_0256"/>
<sequence length="366" mass="39618">MSELTKQLPFVTAFPHAVGTGIILRTDQSIMPELREHLESLIDDMESALSRFRSDSIVARMAEAPQGGTFAFPDWTTGLFDLADALVTESKGAIDPCAGEDLIRLGYGPDLSFHMDADAPQHLGTLHGRPTWRNDIQRQHSTLITKQPVHLDFGAFGKGYLVDLIAEALQTWNGEHASPTTESTTPNTHQPPITQWIVDAGGDVNIHTIEPVTIALEDPSNADNAIGIIRMKNGSLCASSPSRRHWADNAPLPLHHLINALDGMPVTDTAASWALAPHIFDPQAGINTESETNRSLNPKLLCYPTALADGLATALFLGYGKHIMLSSHCSGATLDSQRHATIFNGFPGTFFLNDGQQASENTSDTM</sequence>
<dbReference type="EMBL" id="JGZU01000015">
    <property type="protein sequence ID" value="KFJ05571.1"/>
    <property type="molecule type" value="Genomic_DNA"/>
</dbReference>
<keyword evidence="6" id="KW-0479">Metal-binding</keyword>
<keyword evidence="5" id="KW-0808">Transferase</keyword>
<evidence type="ECO:0000256" key="9">
    <source>
        <dbReference type="ARBA" id="ARBA00031306"/>
    </source>
</evidence>
<dbReference type="Proteomes" id="UP000029080">
    <property type="component" value="Unassembled WGS sequence"/>
</dbReference>
<keyword evidence="8" id="KW-0460">Magnesium</keyword>
<evidence type="ECO:0000313" key="12">
    <source>
        <dbReference type="Proteomes" id="UP000029080"/>
    </source>
</evidence>
<dbReference type="OrthoDB" id="9778595at2"/>
<comment type="catalytic activity">
    <reaction evidence="10">
        <text>L-threonyl-[protein] + FAD = FMN-L-threonyl-[protein] + AMP + H(+)</text>
        <dbReference type="Rhea" id="RHEA:36847"/>
        <dbReference type="Rhea" id="RHEA-COMP:11060"/>
        <dbReference type="Rhea" id="RHEA-COMP:11061"/>
        <dbReference type="ChEBI" id="CHEBI:15378"/>
        <dbReference type="ChEBI" id="CHEBI:30013"/>
        <dbReference type="ChEBI" id="CHEBI:57692"/>
        <dbReference type="ChEBI" id="CHEBI:74257"/>
        <dbReference type="ChEBI" id="CHEBI:456215"/>
        <dbReference type="EC" id="2.7.1.180"/>
    </reaction>
</comment>
<gene>
    <name evidence="11" type="ORF">BITS_0256</name>
</gene>
<keyword evidence="11" id="KW-0449">Lipoprotein</keyword>
<evidence type="ECO:0000256" key="10">
    <source>
        <dbReference type="ARBA" id="ARBA00048540"/>
    </source>
</evidence>
<evidence type="ECO:0000256" key="7">
    <source>
        <dbReference type="ARBA" id="ARBA00022827"/>
    </source>
</evidence>
<comment type="caution">
    <text evidence="11">The sequence shown here is derived from an EMBL/GenBank/DDBJ whole genome shotgun (WGS) entry which is preliminary data.</text>
</comment>
<dbReference type="eggNOG" id="COG1477">
    <property type="taxonomic scope" value="Bacteria"/>
</dbReference>
<comment type="cofactor">
    <cofactor evidence="1">
        <name>Mg(2+)</name>
        <dbReference type="ChEBI" id="CHEBI:18420"/>
    </cofactor>
</comment>
<dbReference type="GO" id="GO:0016740">
    <property type="term" value="F:transferase activity"/>
    <property type="evidence" value="ECO:0007669"/>
    <property type="project" value="UniProtKB-KW"/>
</dbReference>
<dbReference type="PANTHER" id="PTHR30040">
    <property type="entry name" value="THIAMINE BIOSYNTHESIS LIPOPROTEIN APBE"/>
    <property type="match status" value="1"/>
</dbReference>
<evidence type="ECO:0000256" key="2">
    <source>
        <dbReference type="ARBA" id="ARBA00011955"/>
    </source>
</evidence>
<accession>A0A087ECS0</accession>
<proteinExistence type="predicted"/>
<reference evidence="11 12" key="1">
    <citation type="submission" date="2014-03" db="EMBL/GenBank/DDBJ databases">
        <title>Genomics of Bifidobacteria.</title>
        <authorList>
            <person name="Ventura M."/>
            <person name="Milani C."/>
            <person name="Lugli G.A."/>
        </authorList>
    </citation>
    <scope>NUCLEOTIDE SEQUENCE [LARGE SCALE GENOMIC DNA]</scope>
    <source>
        <strain evidence="11 12">JCM 13495</strain>
    </source>
</reference>
<name>A0A087ECS0_9BIFI</name>
<dbReference type="InterPro" id="IPR024932">
    <property type="entry name" value="ApbE"/>
</dbReference>
<organism evidence="11 12">
    <name type="scientific">Bifidobacterium tsurumiense</name>
    <dbReference type="NCBI Taxonomy" id="356829"/>
    <lineage>
        <taxon>Bacteria</taxon>
        <taxon>Bacillati</taxon>
        <taxon>Actinomycetota</taxon>
        <taxon>Actinomycetes</taxon>
        <taxon>Bifidobacteriales</taxon>
        <taxon>Bifidobacteriaceae</taxon>
        <taxon>Bifidobacterium</taxon>
    </lineage>
</organism>
<dbReference type="RefSeq" id="WP_044259650.1">
    <property type="nucleotide sequence ID" value="NZ_JGZU01000015.1"/>
</dbReference>
<evidence type="ECO:0000313" key="11">
    <source>
        <dbReference type="EMBL" id="KFJ05571.1"/>
    </source>
</evidence>
<evidence type="ECO:0000256" key="5">
    <source>
        <dbReference type="ARBA" id="ARBA00022679"/>
    </source>
</evidence>
<keyword evidence="7" id="KW-0274">FAD</keyword>
<evidence type="ECO:0000256" key="4">
    <source>
        <dbReference type="ARBA" id="ARBA00022630"/>
    </source>
</evidence>
<dbReference type="AlphaFoldDB" id="A0A087ECS0"/>
<keyword evidence="4" id="KW-0285">Flavoprotein</keyword>
<dbReference type="InterPro" id="IPR003374">
    <property type="entry name" value="ApbE-like_sf"/>
</dbReference>
<dbReference type="GO" id="GO:0046872">
    <property type="term" value="F:metal ion binding"/>
    <property type="evidence" value="ECO:0007669"/>
    <property type="project" value="UniProtKB-KW"/>
</dbReference>
<evidence type="ECO:0000256" key="1">
    <source>
        <dbReference type="ARBA" id="ARBA00001946"/>
    </source>
</evidence>